<dbReference type="AlphaFoldDB" id="A0A3Q4I0X4"/>
<dbReference type="Proteomes" id="UP000261580">
    <property type="component" value="Unassembled WGS sequence"/>
</dbReference>
<dbReference type="Pfam" id="PF15410">
    <property type="entry name" value="PH_9"/>
    <property type="match status" value="1"/>
</dbReference>
<dbReference type="GO" id="GO:0003779">
    <property type="term" value="F:actin binding"/>
    <property type="evidence" value="ECO:0007669"/>
    <property type="project" value="UniProtKB-KW"/>
</dbReference>
<keyword evidence="5" id="KW-0677">Repeat</keyword>
<name>A0A3Q4I0X4_NEOBR</name>
<keyword evidence="7" id="KW-0206">Cytoskeleton</keyword>
<feature type="compositionally biased region" description="Basic and acidic residues" evidence="8">
    <location>
        <begin position="642"/>
        <end position="657"/>
    </location>
</feature>
<dbReference type="InterPro" id="IPR002017">
    <property type="entry name" value="Spectrin_repeat"/>
</dbReference>
<dbReference type="GO" id="GO:0016020">
    <property type="term" value="C:membrane"/>
    <property type="evidence" value="ECO:0007669"/>
    <property type="project" value="UniProtKB-ARBA"/>
</dbReference>
<dbReference type="FunFam" id="1.20.58.60:FF:000011">
    <property type="entry name" value="Spectrin beta chain"/>
    <property type="match status" value="1"/>
</dbReference>
<keyword evidence="3" id="KW-0117">Actin capping</keyword>
<dbReference type="Pfam" id="PF00435">
    <property type="entry name" value="Spectrin"/>
    <property type="match status" value="4"/>
</dbReference>
<dbReference type="SUPFAM" id="SSF46966">
    <property type="entry name" value="Spectrin repeat"/>
    <property type="match status" value="3"/>
</dbReference>
<protein>
    <recommendedName>
        <fullName evidence="9">PH domain-containing protein</fullName>
    </recommendedName>
</protein>
<feature type="compositionally biased region" description="Polar residues" evidence="8">
    <location>
        <begin position="632"/>
        <end position="641"/>
    </location>
</feature>
<feature type="compositionally biased region" description="Low complexity" evidence="8">
    <location>
        <begin position="429"/>
        <end position="442"/>
    </location>
</feature>
<evidence type="ECO:0000256" key="6">
    <source>
        <dbReference type="ARBA" id="ARBA00023203"/>
    </source>
</evidence>
<dbReference type="CDD" id="cd10571">
    <property type="entry name" value="PH_beta_spectrin"/>
    <property type="match status" value="1"/>
</dbReference>
<feature type="region of interest" description="Disordered" evidence="8">
    <location>
        <begin position="413"/>
        <end position="517"/>
    </location>
</feature>
<comment type="similarity">
    <text evidence="2">Belongs to the spectrin family.</text>
</comment>
<dbReference type="SUPFAM" id="SSF50729">
    <property type="entry name" value="PH domain-like"/>
    <property type="match status" value="1"/>
</dbReference>
<feature type="domain" description="PH" evidence="9">
    <location>
        <begin position="498"/>
        <end position="608"/>
    </location>
</feature>
<dbReference type="Ensembl" id="ENSNBRT00000028024.1">
    <property type="protein sequence ID" value="ENSNBRP00000027308.1"/>
    <property type="gene ID" value="ENSNBRG00000020839.1"/>
</dbReference>
<evidence type="ECO:0000256" key="2">
    <source>
        <dbReference type="ARBA" id="ARBA00006826"/>
    </source>
</evidence>
<dbReference type="FunFam" id="1.20.58.60:FF:000019">
    <property type="entry name" value="Spectrin beta chain"/>
    <property type="match status" value="1"/>
</dbReference>
<comment type="subcellular location">
    <subcellularLocation>
        <location evidence="1">Cytoplasm</location>
        <location evidence="1">Cytoskeleton</location>
    </subcellularLocation>
</comment>
<dbReference type="STRING" id="32507.ENSNBRP00000027308"/>
<evidence type="ECO:0000259" key="9">
    <source>
        <dbReference type="PROSITE" id="PS50003"/>
    </source>
</evidence>
<keyword evidence="11" id="KW-1185">Reference proteome</keyword>
<dbReference type="SMART" id="SM00150">
    <property type="entry name" value="SPEC"/>
    <property type="match status" value="4"/>
</dbReference>
<dbReference type="PRINTS" id="PR00683">
    <property type="entry name" value="SPECTRINPH"/>
</dbReference>
<evidence type="ECO:0000313" key="10">
    <source>
        <dbReference type="Ensembl" id="ENSNBRP00000027308.1"/>
    </source>
</evidence>
<organism evidence="10 11">
    <name type="scientific">Neolamprologus brichardi</name>
    <name type="common">Fairy cichlid</name>
    <name type="synonym">Lamprologus brichardi</name>
    <dbReference type="NCBI Taxonomy" id="32507"/>
    <lineage>
        <taxon>Eukaryota</taxon>
        <taxon>Metazoa</taxon>
        <taxon>Chordata</taxon>
        <taxon>Craniata</taxon>
        <taxon>Vertebrata</taxon>
        <taxon>Euteleostomi</taxon>
        <taxon>Actinopterygii</taxon>
        <taxon>Neopterygii</taxon>
        <taxon>Teleostei</taxon>
        <taxon>Neoteleostei</taxon>
        <taxon>Acanthomorphata</taxon>
        <taxon>Ovalentaria</taxon>
        <taxon>Cichlomorphae</taxon>
        <taxon>Cichliformes</taxon>
        <taxon>Cichlidae</taxon>
        <taxon>African cichlids</taxon>
        <taxon>Pseudocrenilabrinae</taxon>
        <taxon>Lamprologini</taxon>
        <taxon>Neolamprologus</taxon>
    </lineage>
</organism>
<dbReference type="Gene3D" id="1.20.58.60">
    <property type="match status" value="4"/>
</dbReference>
<dbReference type="GO" id="GO:0005543">
    <property type="term" value="F:phospholipid binding"/>
    <property type="evidence" value="ECO:0007669"/>
    <property type="project" value="InterPro"/>
</dbReference>
<proteinExistence type="inferred from homology"/>
<dbReference type="InterPro" id="IPR001605">
    <property type="entry name" value="PH_dom-spectrin-type"/>
</dbReference>
<dbReference type="FunFam" id="1.20.58.60:FF:000018">
    <property type="entry name" value="Spectrin beta chain"/>
    <property type="match status" value="1"/>
</dbReference>
<evidence type="ECO:0000313" key="11">
    <source>
        <dbReference type="Proteomes" id="UP000261580"/>
    </source>
</evidence>
<evidence type="ECO:0000256" key="5">
    <source>
        <dbReference type="ARBA" id="ARBA00022737"/>
    </source>
</evidence>
<dbReference type="OMA" id="CRGCTPP"/>
<accession>A0A3Q4I0X4</accession>
<dbReference type="InterPro" id="IPR011993">
    <property type="entry name" value="PH-like_dom_sf"/>
</dbReference>
<dbReference type="InterPro" id="IPR041681">
    <property type="entry name" value="PH_9"/>
</dbReference>
<dbReference type="GO" id="GO:0005856">
    <property type="term" value="C:cytoskeleton"/>
    <property type="evidence" value="ECO:0007669"/>
    <property type="project" value="UniProtKB-SubCell"/>
</dbReference>
<dbReference type="CDD" id="cd00176">
    <property type="entry name" value="SPEC"/>
    <property type="match status" value="2"/>
</dbReference>
<dbReference type="SMART" id="SM00233">
    <property type="entry name" value="PH"/>
    <property type="match status" value="1"/>
</dbReference>
<evidence type="ECO:0000256" key="1">
    <source>
        <dbReference type="ARBA" id="ARBA00004245"/>
    </source>
</evidence>
<dbReference type="GO" id="GO:0005737">
    <property type="term" value="C:cytoplasm"/>
    <property type="evidence" value="ECO:0007669"/>
    <property type="project" value="UniProtKB-ARBA"/>
</dbReference>
<dbReference type="GeneTree" id="ENSGT00940000154864"/>
<dbReference type="Bgee" id="ENSNBRG00000020839">
    <property type="expression patterns" value="Expressed in brain and 6 other cell types or tissues"/>
</dbReference>
<evidence type="ECO:0000256" key="3">
    <source>
        <dbReference type="ARBA" id="ARBA00022467"/>
    </source>
</evidence>
<dbReference type="PROSITE" id="PS50003">
    <property type="entry name" value="PH_DOMAIN"/>
    <property type="match status" value="1"/>
</dbReference>
<feature type="compositionally biased region" description="Polar residues" evidence="8">
    <location>
        <begin position="485"/>
        <end position="501"/>
    </location>
</feature>
<dbReference type="InterPro" id="IPR018159">
    <property type="entry name" value="Spectrin/alpha-actinin"/>
</dbReference>
<evidence type="ECO:0000256" key="7">
    <source>
        <dbReference type="ARBA" id="ARBA00023212"/>
    </source>
</evidence>
<keyword evidence="4" id="KW-0963">Cytoplasm</keyword>
<evidence type="ECO:0000256" key="4">
    <source>
        <dbReference type="ARBA" id="ARBA00022490"/>
    </source>
</evidence>
<dbReference type="PANTHER" id="PTHR11915">
    <property type="entry name" value="SPECTRIN/FILAMIN RELATED CYTOSKELETAL PROTEIN"/>
    <property type="match status" value="1"/>
</dbReference>
<dbReference type="GO" id="GO:0051693">
    <property type="term" value="P:actin filament capping"/>
    <property type="evidence" value="ECO:0007669"/>
    <property type="project" value="UniProtKB-KW"/>
</dbReference>
<feature type="region of interest" description="Disordered" evidence="8">
    <location>
        <begin position="611"/>
        <end position="665"/>
    </location>
</feature>
<evidence type="ECO:0000256" key="8">
    <source>
        <dbReference type="SAM" id="MobiDB-lite"/>
    </source>
</evidence>
<dbReference type="FunFam" id="2.30.29.30:FF:000024">
    <property type="entry name" value="Spectrin beta chain"/>
    <property type="match status" value="1"/>
</dbReference>
<reference evidence="10" key="1">
    <citation type="submission" date="2025-08" db="UniProtKB">
        <authorList>
            <consortium name="Ensembl"/>
        </authorList>
    </citation>
    <scope>IDENTIFICATION</scope>
</reference>
<sequence length="665" mass="76450">IRLAALQRLWKQLMEEVERRHGRLEEAHKAQQYYFDAAEAEAWMSEQELYMMSEEKAKMLQERFREFARDTGNIGQERVDAVNRLADELINAGHSDAATVAEWKDGLNEAWADLLELIDTRTQILAASFELHKFYHDAKEILARILDKQKKLPEEVGRDQNTVETLQRMHTTFEHDIQALGTQVRQLQEDAGRLQSAYAGDKADDIQRRESEVLEVWRCLLEACDGRRLRLLDTGDKFQFFSMVRDLMLWMDDVIRLIEAQENPRDVSSVELLMNNHQGIKAEIDARNDSFTACIELGKALLARKHYASEEIKERLLQLTDKRKEMIDKWEDRWEWLRLILEVHQFSRDAGVAEAWLLGQEPYLSSRELGQSVDEVEKLIKRHEAFEKSAATWEERFSALERLTTLELLDVRRQQEEEERRRKPPSPEPVEVQQEEAQQSAVTQNGPDSPRDGVEDGELVNGVAERSSKEPSPAPSPTSGRKVKSQSTTLPTKNRDSSSPQEGLLHRKHEWEGHNKKASNRSWHNVYCIINNKEMGFYKDGKAASQGVPYHNELPISLKDATCDVASDYKKKKHVFKLRITDGNEYLFQAKDEEEMSTWIQAILNAGAADRSDIQGSSPGTPASGRAHTLPATVTLTTESSPGKREKDKDKDKEKRFSLFSKKKQ</sequence>
<reference evidence="10" key="2">
    <citation type="submission" date="2025-09" db="UniProtKB">
        <authorList>
            <consortium name="Ensembl"/>
        </authorList>
    </citation>
    <scope>IDENTIFICATION</scope>
</reference>
<dbReference type="InterPro" id="IPR001849">
    <property type="entry name" value="PH_domain"/>
</dbReference>
<dbReference type="Gene3D" id="2.30.29.30">
    <property type="entry name" value="Pleckstrin-homology domain (PH domain)/Phosphotyrosine-binding domain (PTB)"/>
    <property type="match status" value="1"/>
</dbReference>
<keyword evidence="6" id="KW-0009">Actin-binding</keyword>